<dbReference type="Pfam" id="PF00534">
    <property type="entry name" value="Glycos_transf_1"/>
    <property type="match status" value="1"/>
</dbReference>
<feature type="domain" description="Glycosyltransferase subfamily 4-like N-terminal" evidence="3">
    <location>
        <begin position="16"/>
        <end position="186"/>
    </location>
</feature>
<dbReference type="KEGG" id="chk:D4L85_09420"/>
<dbReference type="PANTHER" id="PTHR46401:SF2">
    <property type="entry name" value="GLYCOSYLTRANSFERASE WBBK-RELATED"/>
    <property type="match status" value="1"/>
</dbReference>
<name>A0A385SIR8_9BACT</name>
<sequence length="390" mass="43745">MKILILHQHFNTPQTGGALRSYYLAKALVDAGLTPVVITAHNEGKYEQVNVEGIEVHYLPIVYHNHFGFWRRSLAFLRYVSGVVWATRKLGPVKTCYAISVPLTVGLAARMLKTVYGIPYIFEVGDLWPEAPIQMGFVKNYFFKQLLYGLETSTYRKAHAVVALSPMIQAEIEKKVPGKTVHLIPNMSDTDFYFPEEKQPSLETKFGIENKFVVSYIGAVGLANGLDFFIECARASQKASLPVHFLLCGEGALLENLKAIVKRLALTNFSIIPFQDRDGVKEVMNVTDAAFVCYKPIPILETGSPNKYFDGLAAGKLILVNFGGWIRSEIEQHHCGVHVDSRQPQDFVRVITPYLEDRAVLKKSQQAGRLLAESKYSRNILGRKFAALFQ</sequence>
<accession>A0A385SIR8</accession>
<gene>
    <name evidence="4" type="ORF">D4L85_09420</name>
</gene>
<evidence type="ECO:0000313" key="4">
    <source>
        <dbReference type="EMBL" id="AYB30784.1"/>
    </source>
</evidence>
<evidence type="ECO:0000259" key="3">
    <source>
        <dbReference type="Pfam" id="PF13579"/>
    </source>
</evidence>
<dbReference type="Proteomes" id="UP000266183">
    <property type="component" value="Chromosome"/>
</dbReference>
<dbReference type="GO" id="GO:0016757">
    <property type="term" value="F:glycosyltransferase activity"/>
    <property type="evidence" value="ECO:0007669"/>
    <property type="project" value="InterPro"/>
</dbReference>
<dbReference type="SUPFAM" id="SSF53756">
    <property type="entry name" value="UDP-Glycosyltransferase/glycogen phosphorylase"/>
    <property type="match status" value="1"/>
</dbReference>
<proteinExistence type="predicted"/>
<dbReference type="CDD" id="cd03794">
    <property type="entry name" value="GT4_WbuB-like"/>
    <property type="match status" value="1"/>
</dbReference>
<dbReference type="InterPro" id="IPR028098">
    <property type="entry name" value="Glyco_trans_4-like_N"/>
</dbReference>
<dbReference type="Gene3D" id="3.40.50.2000">
    <property type="entry name" value="Glycogen Phosphorylase B"/>
    <property type="match status" value="2"/>
</dbReference>
<protein>
    <submittedName>
        <fullName evidence="4">Glycosyltransferase WbuB</fullName>
    </submittedName>
</protein>
<reference evidence="5" key="1">
    <citation type="submission" date="2018-09" db="EMBL/GenBank/DDBJ databases">
        <title>Chryseolinea sp. KIS68-18 isolated from soil.</title>
        <authorList>
            <person name="Weon H.-Y."/>
            <person name="Kwon S.-W."/>
            <person name="Lee S.A."/>
        </authorList>
    </citation>
    <scope>NUCLEOTIDE SEQUENCE [LARGE SCALE GENOMIC DNA]</scope>
    <source>
        <strain evidence="5">KIS68-18</strain>
    </source>
</reference>
<dbReference type="OrthoDB" id="9811902at2"/>
<dbReference type="Pfam" id="PF13579">
    <property type="entry name" value="Glyco_trans_4_4"/>
    <property type="match status" value="1"/>
</dbReference>
<evidence type="ECO:0000256" key="1">
    <source>
        <dbReference type="ARBA" id="ARBA00022679"/>
    </source>
</evidence>
<evidence type="ECO:0000313" key="5">
    <source>
        <dbReference type="Proteomes" id="UP000266183"/>
    </source>
</evidence>
<feature type="domain" description="Glycosyl transferase family 1" evidence="2">
    <location>
        <begin position="205"/>
        <end position="367"/>
    </location>
</feature>
<dbReference type="EMBL" id="CP032382">
    <property type="protein sequence ID" value="AYB30784.1"/>
    <property type="molecule type" value="Genomic_DNA"/>
</dbReference>
<organism evidence="4 5">
    <name type="scientific">Chryseolinea soli</name>
    <dbReference type="NCBI Taxonomy" id="2321403"/>
    <lineage>
        <taxon>Bacteria</taxon>
        <taxon>Pseudomonadati</taxon>
        <taxon>Bacteroidota</taxon>
        <taxon>Cytophagia</taxon>
        <taxon>Cytophagales</taxon>
        <taxon>Fulvivirgaceae</taxon>
        <taxon>Chryseolinea</taxon>
    </lineage>
</organism>
<dbReference type="PANTHER" id="PTHR46401">
    <property type="entry name" value="GLYCOSYLTRANSFERASE WBBK-RELATED"/>
    <property type="match status" value="1"/>
</dbReference>
<keyword evidence="1 4" id="KW-0808">Transferase</keyword>
<keyword evidence="5" id="KW-1185">Reference proteome</keyword>
<dbReference type="InterPro" id="IPR001296">
    <property type="entry name" value="Glyco_trans_1"/>
</dbReference>
<dbReference type="GO" id="GO:0009103">
    <property type="term" value="P:lipopolysaccharide biosynthetic process"/>
    <property type="evidence" value="ECO:0007669"/>
    <property type="project" value="TreeGrafter"/>
</dbReference>
<evidence type="ECO:0000259" key="2">
    <source>
        <dbReference type="Pfam" id="PF00534"/>
    </source>
</evidence>
<dbReference type="RefSeq" id="WP_119754086.1">
    <property type="nucleotide sequence ID" value="NZ_CP032382.1"/>
</dbReference>
<dbReference type="AlphaFoldDB" id="A0A385SIR8"/>